<dbReference type="Proteomes" id="UP001054945">
    <property type="component" value="Unassembled WGS sequence"/>
</dbReference>
<proteinExistence type="predicted"/>
<dbReference type="AlphaFoldDB" id="A0AAV4RY73"/>
<dbReference type="GO" id="GO:0090263">
    <property type="term" value="P:positive regulation of canonical Wnt signaling pathway"/>
    <property type="evidence" value="ECO:0007669"/>
    <property type="project" value="TreeGrafter"/>
</dbReference>
<accession>A0AAV4RY73</accession>
<dbReference type="PANTHER" id="PTHR46276:SF1">
    <property type="entry name" value="E3 UBIQUITIN-PROTEIN LIGASE UBR5"/>
    <property type="match status" value="1"/>
</dbReference>
<protein>
    <submittedName>
        <fullName evidence="1">E3 ubiquitin-protein ligase UBR5</fullName>
    </submittedName>
</protein>
<evidence type="ECO:0000313" key="2">
    <source>
        <dbReference type="Proteomes" id="UP001054945"/>
    </source>
</evidence>
<organism evidence="1 2">
    <name type="scientific">Caerostris extrusa</name>
    <name type="common">Bark spider</name>
    <name type="synonym">Caerostris bankana</name>
    <dbReference type="NCBI Taxonomy" id="172846"/>
    <lineage>
        <taxon>Eukaryota</taxon>
        <taxon>Metazoa</taxon>
        <taxon>Ecdysozoa</taxon>
        <taxon>Arthropoda</taxon>
        <taxon>Chelicerata</taxon>
        <taxon>Arachnida</taxon>
        <taxon>Araneae</taxon>
        <taxon>Araneomorphae</taxon>
        <taxon>Entelegynae</taxon>
        <taxon>Araneoidea</taxon>
        <taxon>Araneidae</taxon>
        <taxon>Caerostris</taxon>
    </lineage>
</organism>
<name>A0AAV4RY73_CAEEX</name>
<sequence>MSSIHFVVHPLPGSEDQLNERLKDVAERTNRCGYSVPSVLAQLKSIAVVQCVVGPNHVAFLLEDGRICRLLFTIMSERLDLSKNEASKALNLKGSNSSNSTTRTTAPRNRGRIFAHIEWPR</sequence>
<dbReference type="EMBL" id="BPLR01008796">
    <property type="protein sequence ID" value="GIY27278.1"/>
    <property type="molecule type" value="Genomic_DNA"/>
</dbReference>
<dbReference type="GO" id="GO:0005737">
    <property type="term" value="C:cytoplasm"/>
    <property type="evidence" value="ECO:0007669"/>
    <property type="project" value="TreeGrafter"/>
</dbReference>
<comment type="caution">
    <text evidence="1">The sequence shown here is derived from an EMBL/GenBank/DDBJ whole genome shotgun (WGS) entry which is preliminary data.</text>
</comment>
<keyword evidence="2" id="KW-1185">Reference proteome</keyword>
<reference evidence="1 2" key="1">
    <citation type="submission" date="2021-06" db="EMBL/GenBank/DDBJ databases">
        <title>Caerostris extrusa draft genome.</title>
        <authorList>
            <person name="Kono N."/>
            <person name="Arakawa K."/>
        </authorList>
    </citation>
    <scope>NUCLEOTIDE SEQUENCE [LARGE SCALE GENOMIC DNA]</scope>
</reference>
<dbReference type="GO" id="GO:0034450">
    <property type="term" value="F:ubiquitin-ubiquitin ligase activity"/>
    <property type="evidence" value="ECO:0007669"/>
    <property type="project" value="TreeGrafter"/>
</dbReference>
<dbReference type="GO" id="GO:0000209">
    <property type="term" value="P:protein polyubiquitination"/>
    <property type="evidence" value="ECO:0007669"/>
    <property type="project" value="TreeGrafter"/>
</dbReference>
<dbReference type="PANTHER" id="PTHR46276">
    <property type="entry name" value="E3 UBIQUITIN-PROTEIN LIGASE UBR5"/>
    <property type="match status" value="1"/>
</dbReference>
<gene>
    <name evidence="1" type="primary">Ubr5</name>
    <name evidence="1" type="ORF">CEXT_666541</name>
</gene>
<dbReference type="GO" id="GO:0005634">
    <property type="term" value="C:nucleus"/>
    <property type="evidence" value="ECO:0007669"/>
    <property type="project" value="TreeGrafter"/>
</dbReference>
<evidence type="ECO:0000313" key="1">
    <source>
        <dbReference type="EMBL" id="GIY27278.1"/>
    </source>
</evidence>